<feature type="binding site" evidence="13">
    <location>
        <position position="90"/>
    </location>
    <ligand>
        <name>Fe cation</name>
        <dbReference type="ChEBI" id="CHEBI:24875"/>
        <label>1</label>
    </ligand>
</feature>
<keyword evidence="7 13" id="KW-0479">Metal-binding</keyword>
<evidence type="ECO:0000256" key="3">
    <source>
        <dbReference type="ARBA" id="ARBA00005286"/>
    </source>
</evidence>
<reference evidence="15 16" key="1">
    <citation type="submission" date="2014-11" db="EMBL/GenBank/DDBJ databases">
        <title>Genetic blueprint of the zoonotic pathogen Toxocara canis.</title>
        <authorList>
            <person name="Zhu X.-Q."/>
            <person name="Korhonen P.K."/>
            <person name="Cai H."/>
            <person name="Young N.D."/>
            <person name="Nejsum P."/>
            <person name="von Samson-Himmelstjerna G."/>
            <person name="Boag P.R."/>
            <person name="Tan P."/>
            <person name="Li Q."/>
            <person name="Min J."/>
            <person name="Yang Y."/>
            <person name="Wang X."/>
            <person name="Fang X."/>
            <person name="Hall R.S."/>
            <person name="Hofmann A."/>
            <person name="Sternberg P.W."/>
            <person name="Jex A.R."/>
            <person name="Gasser R.B."/>
        </authorList>
    </citation>
    <scope>NUCLEOTIDE SEQUENCE [LARGE SCALE GENOMIC DNA]</scope>
    <source>
        <strain evidence="15">PN_DK_2014</strain>
    </source>
</reference>
<organism evidence="15 16">
    <name type="scientific">Toxocara canis</name>
    <name type="common">Canine roundworm</name>
    <dbReference type="NCBI Taxonomy" id="6265"/>
    <lineage>
        <taxon>Eukaryota</taxon>
        <taxon>Metazoa</taxon>
        <taxon>Ecdysozoa</taxon>
        <taxon>Nematoda</taxon>
        <taxon>Chromadorea</taxon>
        <taxon>Rhabditida</taxon>
        <taxon>Spirurina</taxon>
        <taxon>Ascaridomorpha</taxon>
        <taxon>Ascaridoidea</taxon>
        <taxon>Toxocaridae</taxon>
        <taxon>Toxocara</taxon>
    </lineage>
</organism>
<evidence type="ECO:0000256" key="4">
    <source>
        <dbReference type="ARBA" id="ARBA00011919"/>
    </source>
</evidence>
<feature type="binding site" evidence="12">
    <location>
        <position position="119"/>
    </location>
    <ligand>
        <name>substrate</name>
    </ligand>
</feature>
<feature type="binding site" evidence="12">
    <location>
        <begin position="77"/>
        <end position="79"/>
    </location>
    <ligand>
        <name>substrate</name>
    </ligand>
</feature>
<dbReference type="EC" id="1.13.99.1" evidence="4 14"/>
<feature type="binding site" evidence="13">
    <location>
        <position position="116"/>
    </location>
    <ligand>
        <name>Fe cation</name>
        <dbReference type="ChEBI" id="CHEBI:24875"/>
        <label>1</label>
    </ligand>
</feature>
<sequence length="270" mass="31262">MLLDQSQVQQIITPQQYRTYDVNATDRIQKRVMKHYYDQHKKQTVEFVRNMHEKWLGFTHAEMGVLECLDLLDQFVDESDPDVDIPNIVHAYQTAERLRSAHPDKPWLHLTGLIHDLGKVMSVWGEEQYAVTGDTYPVGCKPAASIVYGVESFADNEDLENPLYSTELGMYKEGCGLDNLLMTWGHDEYLYQVLKNHNSTLPAEALYAIRFHSFYPYHTGGDYKVFQSERDRRLFLAIMDLKLVLKISCFNVIFVAQKSETLLDKQINSS</sequence>
<protein>
    <recommendedName>
        <fullName evidence="5 14">Inositol oxygenase</fullName>
        <ecNumber evidence="4 14">1.13.99.1</ecNumber>
    </recommendedName>
    <alternativeName>
        <fullName evidence="10 14">Myo-inositol oxygenase</fullName>
    </alternativeName>
</protein>
<accession>A0A0B2UQB6</accession>
<comment type="subcellular location">
    <subcellularLocation>
        <location evidence="1 14">Cytoplasm</location>
    </subcellularLocation>
</comment>
<evidence type="ECO:0000256" key="10">
    <source>
        <dbReference type="ARBA" id="ARBA00029668"/>
    </source>
</evidence>
<proteinExistence type="inferred from homology"/>
<comment type="cofactor">
    <cofactor evidence="13 14">
        <name>Fe cation</name>
        <dbReference type="ChEBI" id="CHEBI:24875"/>
    </cofactor>
    <text evidence="13 14">Binds 2 iron ions per subunit.</text>
</comment>
<dbReference type="Proteomes" id="UP000031036">
    <property type="component" value="Unassembled WGS sequence"/>
</dbReference>
<comment type="pathway">
    <text evidence="2 14">Polyol metabolism; myo-inositol degradation into D-glucuronate; D-glucuronate from myo-inositol: step 1/1.</text>
</comment>
<dbReference type="PANTHER" id="PTHR12588:SF0">
    <property type="entry name" value="INOSITOL OXYGENASE"/>
    <property type="match status" value="1"/>
</dbReference>
<evidence type="ECO:0000256" key="11">
    <source>
        <dbReference type="ARBA" id="ARBA00048271"/>
    </source>
</evidence>
<dbReference type="PANTHER" id="PTHR12588">
    <property type="entry name" value="MYOINOSITOL OXYGENASE"/>
    <property type="match status" value="1"/>
</dbReference>
<evidence type="ECO:0000313" key="15">
    <source>
        <dbReference type="EMBL" id="KHN71115.1"/>
    </source>
</evidence>
<evidence type="ECO:0000256" key="13">
    <source>
        <dbReference type="PIRSR" id="PIRSR607828-2"/>
    </source>
</evidence>
<dbReference type="GO" id="GO:0019310">
    <property type="term" value="P:inositol catabolic process"/>
    <property type="evidence" value="ECO:0007669"/>
    <property type="project" value="UniProtKB-UniRule"/>
</dbReference>
<dbReference type="UniPathway" id="UPA00111">
    <property type="reaction ID" value="UER00527"/>
</dbReference>
<evidence type="ECO:0000313" key="16">
    <source>
        <dbReference type="Proteomes" id="UP000031036"/>
    </source>
</evidence>
<keyword evidence="16" id="KW-1185">Reference proteome</keyword>
<dbReference type="EMBL" id="JPKZ01022718">
    <property type="protein sequence ID" value="KHN71115.1"/>
    <property type="molecule type" value="Genomic_DNA"/>
</dbReference>
<dbReference type="GO" id="GO:0005506">
    <property type="term" value="F:iron ion binding"/>
    <property type="evidence" value="ECO:0007669"/>
    <property type="project" value="InterPro"/>
</dbReference>
<dbReference type="GO" id="GO:0005737">
    <property type="term" value="C:cytoplasm"/>
    <property type="evidence" value="ECO:0007669"/>
    <property type="project" value="UniProtKB-SubCell"/>
</dbReference>
<dbReference type="OrthoDB" id="5151075at2759"/>
<keyword evidence="8 14" id="KW-0560">Oxidoreductase</keyword>
<name>A0A0B2UQB6_TOXCA</name>
<keyword evidence="9 13" id="KW-0408">Iron</keyword>
<gene>
    <name evidence="15" type="primary">MIOX</name>
    <name evidence="15" type="ORF">Tcan_02499</name>
</gene>
<feature type="binding site" evidence="13">
    <location>
        <position position="212"/>
    </location>
    <ligand>
        <name>Fe cation</name>
        <dbReference type="ChEBI" id="CHEBI:24875"/>
        <label>1</label>
    </ligand>
</feature>
<feature type="binding site" evidence="12">
    <location>
        <begin position="212"/>
        <end position="213"/>
    </location>
    <ligand>
        <name>substrate</name>
    </ligand>
</feature>
<dbReference type="STRING" id="6265.A0A0B2UQB6"/>
<evidence type="ECO:0000256" key="2">
    <source>
        <dbReference type="ARBA" id="ARBA00005167"/>
    </source>
</evidence>
<dbReference type="GO" id="GO:0050113">
    <property type="term" value="F:inositol oxygenase activity"/>
    <property type="evidence" value="ECO:0007669"/>
    <property type="project" value="UniProtKB-UniRule"/>
</dbReference>
<feature type="binding site" evidence="12">
    <location>
        <begin position="133"/>
        <end position="134"/>
    </location>
    <ligand>
        <name>substrate</name>
    </ligand>
</feature>
<feature type="binding site" evidence="12">
    <location>
        <position position="18"/>
    </location>
    <ligand>
        <name>substrate</name>
    </ligand>
</feature>
<evidence type="ECO:0000256" key="6">
    <source>
        <dbReference type="ARBA" id="ARBA00022490"/>
    </source>
</evidence>
<feature type="binding site" evidence="13">
    <location>
        <position position="115"/>
    </location>
    <ligand>
        <name>Fe cation</name>
        <dbReference type="ChEBI" id="CHEBI:24875"/>
        <label>1</label>
    </ligand>
</feature>
<dbReference type="OMA" id="HEVYSTK"/>
<evidence type="ECO:0000256" key="14">
    <source>
        <dbReference type="RuleBase" id="RU367039"/>
    </source>
</evidence>
<evidence type="ECO:0000256" key="8">
    <source>
        <dbReference type="ARBA" id="ARBA00023002"/>
    </source>
</evidence>
<dbReference type="AlphaFoldDB" id="A0A0B2UQB6"/>
<keyword evidence="6 14" id="KW-0963">Cytoplasm</keyword>
<evidence type="ECO:0000256" key="1">
    <source>
        <dbReference type="ARBA" id="ARBA00004496"/>
    </source>
</evidence>
<dbReference type="SUPFAM" id="SSF109604">
    <property type="entry name" value="HD-domain/PDEase-like"/>
    <property type="match status" value="1"/>
</dbReference>
<evidence type="ECO:0000256" key="7">
    <source>
        <dbReference type="ARBA" id="ARBA00022723"/>
    </source>
</evidence>
<feature type="binding site" evidence="13">
    <location>
        <position position="186"/>
    </location>
    <ligand>
        <name>Fe cation</name>
        <dbReference type="ChEBI" id="CHEBI:24875"/>
        <label>1</label>
    </ligand>
</feature>
<dbReference type="InterPro" id="IPR007828">
    <property type="entry name" value="Inositol_oxygenase"/>
</dbReference>
<evidence type="ECO:0000256" key="12">
    <source>
        <dbReference type="PIRSR" id="PIRSR607828-1"/>
    </source>
</evidence>
<comment type="caution">
    <text evidence="15">The sequence shown here is derived from an EMBL/GenBank/DDBJ whole genome shotgun (WGS) entry which is preliminary data.</text>
</comment>
<evidence type="ECO:0000256" key="9">
    <source>
        <dbReference type="ARBA" id="ARBA00023004"/>
    </source>
</evidence>
<comment type="similarity">
    <text evidence="3 14">Belongs to the myo-inositol oxygenase family.</text>
</comment>
<dbReference type="Pfam" id="PF05153">
    <property type="entry name" value="MIOX"/>
    <property type="match status" value="1"/>
</dbReference>
<evidence type="ECO:0000256" key="5">
    <source>
        <dbReference type="ARBA" id="ARBA00019269"/>
    </source>
</evidence>
<comment type="catalytic activity">
    <reaction evidence="11 14">
        <text>myo-inositol + O2 = D-glucuronate + H2O + H(+)</text>
        <dbReference type="Rhea" id="RHEA:23696"/>
        <dbReference type="ChEBI" id="CHEBI:15377"/>
        <dbReference type="ChEBI" id="CHEBI:15378"/>
        <dbReference type="ChEBI" id="CHEBI:15379"/>
        <dbReference type="ChEBI" id="CHEBI:17268"/>
        <dbReference type="ChEBI" id="CHEBI:58720"/>
        <dbReference type="EC" id="1.13.99.1"/>
    </reaction>
</comment>